<dbReference type="PANTHER" id="PTHR38687">
    <property type="entry name" value="CELL DIVISION PROTEIN DEDD-RELATED"/>
    <property type="match status" value="1"/>
</dbReference>
<dbReference type="GO" id="GO:0032153">
    <property type="term" value="C:cell division site"/>
    <property type="evidence" value="ECO:0007669"/>
    <property type="project" value="TreeGrafter"/>
</dbReference>
<reference evidence="4 5" key="1">
    <citation type="submission" date="2020-08" db="EMBL/GenBank/DDBJ databases">
        <title>Genomic Encyclopedia of Type Strains, Phase IV (KMG-IV): sequencing the most valuable type-strain genomes for metagenomic binning, comparative biology and taxonomic classification.</title>
        <authorList>
            <person name="Goeker M."/>
        </authorList>
    </citation>
    <scope>NUCLEOTIDE SEQUENCE [LARGE SCALE GENOMIC DNA]</scope>
    <source>
        <strain evidence="4 5">DSM 107085</strain>
    </source>
</reference>
<accession>A0A841KDS4</accession>
<evidence type="ECO:0000313" key="5">
    <source>
        <dbReference type="Proteomes" id="UP000560000"/>
    </source>
</evidence>
<dbReference type="AlphaFoldDB" id="A0A841KDS4"/>
<gene>
    <name evidence="4" type="ORF">HNQ86_001108</name>
</gene>
<dbReference type="GO" id="GO:0032506">
    <property type="term" value="P:cytokinetic process"/>
    <property type="evidence" value="ECO:0007669"/>
    <property type="project" value="TreeGrafter"/>
</dbReference>
<feature type="transmembrane region" description="Helical" evidence="2">
    <location>
        <begin position="9"/>
        <end position="27"/>
    </location>
</feature>
<dbReference type="EMBL" id="JACHET010000001">
    <property type="protein sequence ID" value="MBB6183763.1"/>
    <property type="molecule type" value="Genomic_DNA"/>
</dbReference>
<dbReference type="PROSITE" id="PS51724">
    <property type="entry name" value="SPOR"/>
    <property type="match status" value="2"/>
</dbReference>
<dbReference type="GO" id="GO:0042834">
    <property type="term" value="F:peptidoglycan binding"/>
    <property type="evidence" value="ECO:0007669"/>
    <property type="project" value="InterPro"/>
</dbReference>
<dbReference type="InterPro" id="IPR007730">
    <property type="entry name" value="SPOR-like_dom"/>
</dbReference>
<feature type="region of interest" description="Disordered" evidence="1">
    <location>
        <begin position="88"/>
        <end position="146"/>
    </location>
</feature>
<proteinExistence type="predicted"/>
<dbReference type="InterPro" id="IPR036680">
    <property type="entry name" value="SPOR-like_sf"/>
</dbReference>
<evidence type="ECO:0000313" key="4">
    <source>
        <dbReference type="EMBL" id="MBB6183763.1"/>
    </source>
</evidence>
<keyword evidence="2" id="KW-1133">Transmembrane helix</keyword>
<dbReference type="Proteomes" id="UP000560000">
    <property type="component" value="Unassembled WGS sequence"/>
</dbReference>
<dbReference type="Gene3D" id="3.30.70.1070">
    <property type="entry name" value="Sporulation related repeat"/>
    <property type="match status" value="2"/>
</dbReference>
<evidence type="ECO:0000256" key="1">
    <source>
        <dbReference type="SAM" id="MobiDB-lite"/>
    </source>
</evidence>
<protein>
    <submittedName>
        <fullName evidence="4">Cell division septation protein DedD</fullName>
    </submittedName>
</protein>
<keyword evidence="2" id="KW-0472">Membrane</keyword>
<evidence type="ECO:0000259" key="3">
    <source>
        <dbReference type="PROSITE" id="PS51724"/>
    </source>
</evidence>
<feature type="compositionally biased region" description="Pro residues" evidence="1">
    <location>
        <begin position="119"/>
        <end position="138"/>
    </location>
</feature>
<dbReference type="PANTHER" id="PTHR38687:SF1">
    <property type="entry name" value="CELL DIVISION PROTEIN DEDD"/>
    <property type="match status" value="1"/>
</dbReference>
<dbReference type="RefSeq" id="WP_235205273.1">
    <property type="nucleotide sequence ID" value="NZ_JACHET010000001.1"/>
</dbReference>
<feature type="domain" description="SPOR" evidence="3">
    <location>
        <begin position="241"/>
        <end position="320"/>
    </location>
</feature>
<keyword evidence="4" id="KW-0131">Cell cycle</keyword>
<keyword evidence="4" id="KW-0132">Cell division</keyword>
<dbReference type="GO" id="GO:0030428">
    <property type="term" value="C:cell septum"/>
    <property type="evidence" value="ECO:0007669"/>
    <property type="project" value="TreeGrafter"/>
</dbReference>
<sequence length="321" mass="32719">MEPALKTRLIGALVLIALAVIIVPMFFSGGSPQTDNGKTLSLALPASPDQELTTRTMSVAPPASSAMPAAASTAAGGDQLATVDIPSRAPQDVHPENDQRPAPMPVQNPPATPPQQSAPTPPAATPPATKPAPKPTAPAPTSAPGQAANGAYTVSLGAYSDTANARSLVERVRKLGYGVKTDKVTIAGKPGARISAGPFSTRAAAETARLRLKQAIPGAPASVVASAHDQSGDAPASALPAGRAGGWAVQIGAYSHQADATALRDKLRKAGFDGYVDDVRSGGRTLWRVRVGPQTQRADAEKIRGDLKSKLKLAGVVVTVP</sequence>
<dbReference type="InterPro" id="IPR052521">
    <property type="entry name" value="Cell_div_SPOR-domain"/>
</dbReference>
<feature type="domain" description="SPOR" evidence="3">
    <location>
        <begin position="146"/>
        <end position="226"/>
    </location>
</feature>
<dbReference type="SUPFAM" id="SSF110997">
    <property type="entry name" value="Sporulation related repeat"/>
    <property type="match status" value="2"/>
</dbReference>
<dbReference type="Pfam" id="PF05036">
    <property type="entry name" value="SPOR"/>
    <property type="match status" value="2"/>
</dbReference>
<comment type="caution">
    <text evidence="4">The sequence shown here is derived from an EMBL/GenBank/DDBJ whole genome shotgun (WGS) entry which is preliminary data.</text>
</comment>
<keyword evidence="2" id="KW-0812">Transmembrane</keyword>
<feature type="compositionally biased region" description="Pro residues" evidence="1">
    <location>
        <begin position="102"/>
        <end position="113"/>
    </location>
</feature>
<name>A0A841KDS4_9GAMM</name>
<organism evidence="4 5">
    <name type="scientific">Oleiagrimonas soli</name>
    <dbReference type="NCBI Taxonomy" id="1543381"/>
    <lineage>
        <taxon>Bacteria</taxon>
        <taxon>Pseudomonadati</taxon>
        <taxon>Pseudomonadota</taxon>
        <taxon>Gammaproteobacteria</taxon>
        <taxon>Lysobacterales</taxon>
        <taxon>Rhodanobacteraceae</taxon>
        <taxon>Oleiagrimonas</taxon>
    </lineage>
</organism>
<evidence type="ECO:0000256" key="2">
    <source>
        <dbReference type="SAM" id="Phobius"/>
    </source>
</evidence>